<organism evidence="3 4">
    <name type="scientific">Scleroderma citrinum Foug A</name>
    <dbReference type="NCBI Taxonomy" id="1036808"/>
    <lineage>
        <taxon>Eukaryota</taxon>
        <taxon>Fungi</taxon>
        <taxon>Dikarya</taxon>
        <taxon>Basidiomycota</taxon>
        <taxon>Agaricomycotina</taxon>
        <taxon>Agaricomycetes</taxon>
        <taxon>Agaricomycetidae</taxon>
        <taxon>Boletales</taxon>
        <taxon>Sclerodermatineae</taxon>
        <taxon>Sclerodermataceae</taxon>
        <taxon>Scleroderma</taxon>
    </lineage>
</organism>
<dbReference type="Proteomes" id="UP000053989">
    <property type="component" value="Unassembled WGS sequence"/>
</dbReference>
<gene>
    <name evidence="3" type="ORF">SCLCIDRAFT_7881</name>
</gene>
<dbReference type="EMBL" id="KN822017">
    <property type="protein sequence ID" value="KIM66508.1"/>
    <property type="molecule type" value="Genomic_DNA"/>
</dbReference>
<keyword evidence="4" id="KW-1185">Reference proteome</keyword>
<sequence>MSTLSPFATSNSTGQAPQLPNLPSGDDVGLGGGSGGSSSPSTLVIALITVAVVLLMLLVILRRFSFGMVHPRLASEPSLIARPRPVQRGFALLSRPFKKLLSPVLTMYSAIQKRRASDGADPPRYDNTSELPRYVESERRLSTYGWSEAPPPYLPGARSDETQIVTPAPRVPPPAYPASHR</sequence>
<dbReference type="HOGENOM" id="CLU_1489842_0_0_1"/>
<name>A0A0C2ZYJ5_9AGAM</name>
<dbReference type="AlphaFoldDB" id="A0A0C2ZYJ5"/>
<proteinExistence type="predicted"/>
<keyword evidence="2" id="KW-0472">Membrane</keyword>
<evidence type="ECO:0000313" key="3">
    <source>
        <dbReference type="EMBL" id="KIM66508.1"/>
    </source>
</evidence>
<feature type="transmembrane region" description="Helical" evidence="2">
    <location>
        <begin position="43"/>
        <end position="61"/>
    </location>
</feature>
<dbReference type="InParanoid" id="A0A0C2ZYJ5"/>
<keyword evidence="2" id="KW-1133">Transmembrane helix</keyword>
<evidence type="ECO:0000256" key="1">
    <source>
        <dbReference type="SAM" id="MobiDB-lite"/>
    </source>
</evidence>
<evidence type="ECO:0000313" key="4">
    <source>
        <dbReference type="Proteomes" id="UP000053989"/>
    </source>
</evidence>
<feature type="region of interest" description="Disordered" evidence="1">
    <location>
        <begin position="1"/>
        <end position="34"/>
    </location>
</feature>
<accession>A0A0C2ZYJ5</accession>
<keyword evidence="2" id="KW-0812">Transmembrane</keyword>
<feature type="compositionally biased region" description="Polar residues" evidence="1">
    <location>
        <begin position="1"/>
        <end position="18"/>
    </location>
</feature>
<reference evidence="4" key="2">
    <citation type="submission" date="2015-01" db="EMBL/GenBank/DDBJ databases">
        <title>Evolutionary Origins and Diversification of the Mycorrhizal Mutualists.</title>
        <authorList>
            <consortium name="DOE Joint Genome Institute"/>
            <consortium name="Mycorrhizal Genomics Consortium"/>
            <person name="Kohler A."/>
            <person name="Kuo A."/>
            <person name="Nagy L.G."/>
            <person name="Floudas D."/>
            <person name="Copeland A."/>
            <person name="Barry K.W."/>
            <person name="Cichocki N."/>
            <person name="Veneault-Fourrey C."/>
            <person name="LaButti K."/>
            <person name="Lindquist E.A."/>
            <person name="Lipzen A."/>
            <person name="Lundell T."/>
            <person name="Morin E."/>
            <person name="Murat C."/>
            <person name="Riley R."/>
            <person name="Ohm R."/>
            <person name="Sun H."/>
            <person name="Tunlid A."/>
            <person name="Henrissat B."/>
            <person name="Grigoriev I.V."/>
            <person name="Hibbett D.S."/>
            <person name="Martin F."/>
        </authorList>
    </citation>
    <scope>NUCLEOTIDE SEQUENCE [LARGE SCALE GENOMIC DNA]</scope>
    <source>
        <strain evidence="4">Foug A</strain>
    </source>
</reference>
<reference evidence="3 4" key="1">
    <citation type="submission" date="2014-04" db="EMBL/GenBank/DDBJ databases">
        <authorList>
            <consortium name="DOE Joint Genome Institute"/>
            <person name="Kuo A."/>
            <person name="Kohler A."/>
            <person name="Nagy L.G."/>
            <person name="Floudas D."/>
            <person name="Copeland A."/>
            <person name="Barry K.W."/>
            <person name="Cichocki N."/>
            <person name="Veneault-Fourrey C."/>
            <person name="LaButti K."/>
            <person name="Lindquist E.A."/>
            <person name="Lipzen A."/>
            <person name="Lundell T."/>
            <person name="Morin E."/>
            <person name="Murat C."/>
            <person name="Sun H."/>
            <person name="Tunlid A."/>
            <person name="Henrissat B."/>
            <person name="Grigoriev I.V."/>
            <person name="Hibbett D.S."/>
            <person name="Martin F."/>
            <person name="Nordberg H.P."/>
            <person name="Cantor M.N."/>
            <person name="Hua S.X."/>
        </authorList>
    </citation>
    <scope>NUCLEOTIDE SEQUENCE [LARGE SCALE GENOMIC DNA]</scope>
    <source>
        <strain evidence="3 4">Foug A</strain>
    </source>
</reference>
<evidence type="ECO:0000256" key="2">
    <source>
        <dbReference type="SAM" id="Phobius"/>
    </source>
</evidence>
<feature type="compositionally biased region" description="Pro residues" evidence="1">
    <location>
        <begin position="169"/>
        <end position="181"/>
    </location>
</feature>
<feature type="region of interest" description="Disordered" evidence="1">
    <location>
        <begin position="145"/>
        <end position="181"/>
    </location>
</feature>
<protein>
    <submittedName>
        <fullName evidence="3">Uncharacterized protein</fullName>
    </submittedName>
</protein>